<dbReference type="Gene3D" id="3.30.450.20">
    <property type="entry name" value="PAS domain"/>
    <property type="match status" value="1"/>
</dbReference>
<keyword evidence="5" id="KW-0472">Membrane</keyword>
<dbReference type="Gene3D" id="3.30.70.270">
    <property type="match status" value="1"/>
</dbReference>
<dbReference type="Gene3D" id="3.20.20.450">
    <property type="entry name" value="EAL domain"/>
    <property type="match status" value="1"/>
</dbReference>
<reference evidence="10" key="1">
    <citation type="submission" date="2017-05" db="EMBL/GenBank/DDBJ databases">
        <authorList>
            <person name="Barney B.M."/>
        </authorList>
    </citation>
    <scope>NUCLEOTIDE SEQUENCE [LARGE SCALE GENOMIC DNA]</scope>
    <source>
        <strain evidence="10">PSBB022</strain>
    </source>
</reference>
<dbReference type="PROSITE" id="PS50887">
    <property type="entry name" value="GGDEF"/>
    <property type="match status" value="1"/>
</dbReference>
<evidence type="ECO:0000259" key="8">
    <source>
        <dbReference type="PROSITE" id="PS50887"/>
    </source>
</evidence>
<dbReference type="FunFam" id="3.20.20.450:FF:000001">
    <property type="entry name" value="Cyclic di-GMP phosphodiesterase yahA"/>
    <property type="match status" value="1"/>
</dbReference>
<feature type="domain" description="EAL" evidence="7">
    <location>
        <begin position="557"/>
        <end position="813"/>
    </location>
</feature>
<dbReference type="EMBL" id="NHNI01000001">
    <property type="protein sequence ID" value="OZY85895.1"/>
    <property type="molecule type" value="Genomic_DNA"/>
</dbReference>
<dbReference type="FunFam" id="3.30.70.270:FF:000001">
    <property type="entry name" value="Diguanylate cyclase domain protein"/>
    <property type="match status" value="1"/>
</dbReference>
<keyword evidence="5" id="KW-1133">Transmembrane helix</keyword>
<dbReference type="NCBIfam" id="TIGR00254">
    <property type="entry name" value="GGDEF"/>
    <property type="match status" value="1"/>
</dbReference>
<dbReference type="Pfam" id="PF00563">
    <property type="entry name" value="EAL"/>
    <property type="match status" value="1"/>
</dbReference>
<evidence type="ECO:0000256" key="2">
    <source>
        <dbReference type="ARBA" id="ARBA00012282"/>
    </source>
</evidence>
<evidence type="ECO:0000256" key="4">
    <source>
        <dbReference type="ARBA" id="ARBA00051114"/>
    </source>
</evidence>
<dbReference type="STRING" id="1209072.GCA_000766945_00653"/>
<keyword evidence="3" id="KW-0973">c-di-GMP</keyword>
<dbReference type="AlphaFoldDB" id="A0A266Q7S4"/>
<evidence type="ECO:0000313" key="10">
    <source>
        <dbReference type="Proteomes" id="UP000216101"/>
    </source>
</evidence>
<dbReference type="SMART" id="SM00267">
    <property type="entry name" value="GGDEF"/>
    <property type="match status" value="1"/>
</dbReference>
<name>A0A266Q7S4_9GAMM</name>
<dbReference type="PROSITE" id="PS50883">
    <property type="entry name" value="EAL"/>
    <property type="match status" value="1"/>
</dbReference>
<gene>
    <name evidence="9" type="ORF">CBP51_02335</name>
</gene>
<keyword evidence="10" id="KW-1185">Reference proteome</keyword>
<dbReference type="InterPro" id="IPR052155">
    <property type="entry name" value="Biofilm_reg_signaling"/>
</dbReference>
<feature type="domain" description="GGDEF" evidence="8">
    <location>
        <begin position="410"/>
        <end position="548"/>
    </location>
</feature>
<evidence type="ECO:0000256" key="5">
    <source>
        <dbReference type="SAM" id="Phobius"/>
    </source>
</evidence>
<dbReference type="InterPro" id="IPR029787">
    <property type="entry name" value="Nucleotide_cyclase"/>
</dbReference>
<dbReference type="Pfam" id="PF00990">
    <property type="entry name" value="GGDEF"/>
    <property type="match status" value="1"/>
</dbReference>
<dbReference type="InterPro" id="IPR000014">
    <property type="entry name" value="PAS"/>
</dbReference>
<dbReference type="PANTHER" id="PTHR44757:SF2">
    <property type="entry name" value="BIOFILM ARCHITECTURE MAINTENANCE PROTEIN MBAA"/>
    <property type="match status" value="1"/>
</dbReference>
<dbReference type="SUPFAM" id="SSF141868">
    <property type="entry name" value="EAL domain-like"/>
    <property type="match status" value="1"/>
</dbReference>
<dbReference type="EC" id="3.1.4.52" evidence="2"/>
<comment type="caution">
    <text evidence="9">The sequence shown here is derived from an EMBL/GenBank/DDBJ whole genome shotgun (WGS) entry which is preliminary data.</text>
</comment>
<dbReference type="InterPro" id="IPR035965">
    <property type="entry name" value="PAS-like_dom_sf"/>
</dbReference>
<evidence type="ECO:0000259" key="6">
    <source>
        <dbReference type="PROSITE" id="PS50112"/>
    </source>
</evidence>
<evidence type="ECO:0000256" key="3">
    <source>
        <dbReference type="ARBA" id="ARBA00022636"/>
    </source>
</evidence>
<dbReference type="CDD" id="cd01948">
    <property type="entry name" value="EAL"/>
    <property type="match status" value="1"/>
</dbReference>
<comment type="catalytic activity">
    <reaction evidence="4">
        <text>3',3'-c-di-GMP + H2O = 5'-phosphoguanylyl(3'-&gt;5')guanosine + H(+)</text>
        <dbReference type="Rhea" id="RHEA:24902"/>
        <dbReference type="ChEBI" id="CHEBI:15377"/>
        <dbReference type="ChEBI" id="CHEBI:15378"/>
        <dbReference type="ChEBI" id="CHEBI:58754"/>
        <dbReference type="ChEBI" id="CHEBI:58805"/>
        <dbReference type="EC" id="3.1.4.52"/>
    </reaction>
    <physiologicalReaction direction="left-to-right" evidence="4">
        <dbReference type="Rhea" id="RHEA:24903"/>
    </physiologicalReaction>
</comment>
<evidence type="ECO:0000313" key="9">
    <source>
        <dbReference type="EMBL" id="OZY85895.1"/>
    </source>
</evidence>
<evidence type="ECO:0000259" key="7">
    <source>
        <dbReference type="PROSITE" id="PS50883"/>
    </source>
</evidence>
<dbReference type="CDD" id="cd01949">
    <property type="entry name" value="GGDEF"/>
    <property type="match status" value="1"/>
</dbReference>
<dbReference type="PANTHER" id="PTHR44757">
    <property type="entry name" value="DIGUANYLATE CYCLASE DGCP"/>
    <property type="match status" value="1"/>
</dbReference>
<proteinExistence type="predicted"/>
<evidence type="ECO:0000256" key="1">
    <source>
        <dbReference type="ARBA" id="ARBA00001946"/>
    </source>
</evidence>
<dbReference type="SUPFAM" id="SSF55785">
    <property type="entry name" value="PYP-like sensor domain (PAS domain)"/>
    <property type="match status" value="1"/>
</dbReference>
<keyword evidence="5" id="KW-0812">Transmembrane</keyword>
<organism evidence="9 10">
    <name type="scientific">Cellvibrio mixtus</name>
    <dbReference type="NCBI Taxonomy" id="39650"/>
    <lineage>
        <taxon>Bacteria</taxon>
        <taxon>Pseudomonadati</taxon>
        <taxon>Pseudomonadota</taxon>
        <taxon>Gammaproteobacteria</taxon>
        <taxon>Cellvibrionales</taxon>
        <taxon>Cellvibrionaceae</taxon>
        <taxon>Cellvibrio</taxon>
    </lineage>
</organism>
<dbReference type="GO" id="GO:0071111">
    <property type="term" value="F:cyclic-guanylate-specific phosphodiesterase activity"/>
    <property type="evidence" value="ECO:0007669"/>
    <property type="project" value="UniProtKB-EC"/>
</dbReference>
<comment type="cofactor">
    <cofactor evidence="1">
        <name>Mg(2+)</name>
        <dbReference type="ChEBI" id="CHEBI:18420"/>
    </cofactor>
</comment>
<dbReference type="GO" id="GO:0071732">
    <property type="term" value="P:cellular response to nitric oxide"/>
    <property type="evidence" value="ECO:0007669"/>
    <property type="project" value="UniProtKB-ARBA"/>
</dbReference>
<feature type="transmembrane region" description="Helical" evidence="5">
    <location>
        <begin position="168"/>
        <end position="186"/>
    </location>
</feature>
<dbReference type="InterPro" id="IPR035919">
    <property type="entry name" value="EAL_sf"/>
</dbReference>
<dbReference type="Pfam" id="PF08448">
    <property type="entry name" value="PAS_4"/>
    <property type="match status" value="1"/>
</dbReference>
<sequence>MRDKAPSFFNGISFQLAKIGIILAFVLSFILSSVQLYLDFLNQEKELKSLIDRVIQVATPPAVRSVSTLDDELSYEVVNGLLRYGFIYEVVIYDDTGNVLAQGSSTRPEVPTRWLTSKITDNTREYTANLLLPGYTDGTSGSIRFSVDMDLALEGFYNRSKTALMTGLLRNMFLVLLLFVVFYFTLTKPLVRLSREINNINPDHPGVNRLTQLPPHRKDELAQLIASSNQLLDVVELSLAKRRAVELALRKSEEHLRQIIDHLPVMIGARNIAGYYLFANKALANELGYTPDQMRNLHVRQLLKNSVFDIDTMLQNDYRVIRGNEELDVIEERFVTATGKQLFLQTHIMPLAFYDEKVALIVSVDITERKNAQAKMEFMAHHDALTGLPNRLQLVERLEHELRRAERHGYFGAVLFIDLDQFKTINDSLGHPVGDRVLEVVAERLQESVREEDLVARLSGDEFVVVLTVLDQNIETAALRAGEISEKIRSIISQPYLYDNMELRVTCSVGVVVYPDKNNSVHELLRYADTAMYQVKEKGRDSIEFFNEEMADKVSRQLTMEGDLHRAMDESQFKLYYQPKIDIRTGRVVGAEALLRWNHPVKGMVSPVDFIPVLETSGMIIDVGQWVLEEACKTLVTWKESGLWQAGMKLSINISPRQFRRDAFVDDVIAALDKYPIPEKSLDMEITEGIVIQRVDDAIVTMTTLSDRGISFSLDDFGTGYSSISYLKRLPVSTLKIDQGFVRDIIDDRNDRVLVETIITMGRLLDMELVAEGVEEQEQLEILKSFGCDYYQGYLSSQAVPFAEFEEILAREQSEQPA</sequence>
<protein>
    <recommendedName>
        <fullName evidence="2">cyclic-guanylate-specific phosphodiesterase</fullName>
        <ecNumber evidence="2">3.1.4.52</ecNumber>
    </recommendedName>
</protein>
<dbReference type="PROSITE" id="PS50112">
    <property type="entry name" value="PAS"/>
    <property type="match status" value="1"/>
</dbReference>
<dbReference type="SUPFAM" id="SSF55073">
    <property type="entry name" value="Nucleotide cyclase"/>
    <property type="match status" value="1"/>
</dbReference>
<accession>A0A266Q7S4</accession>
<feature type="transmembrane region" description="Helical" evidence="5">
    <location>
        <begin position="12"/>
        <end position="38"/>
    </location>
</feature>
<dbReference type="eggNOG" id="COG5001">
    <property type="taxonomic scope" value="Bacteria"/>
</dbReference>
<dbReference type="NCBIfam" id="TIGR00229">
    <property type="entry name" value="sensory_box"/>
    <property type="match status" value="1"/>
</dbReference>
<dbReference type="InterPro" id="IPR043128">
    <property type="entry name" value="Rev_trsase/Diguanyl_cyclase"/>
</dbReference>
<feature type="domain" description="PAS" evidence="6">
    <location>
        <begin position="252"/>
        <end position="294"/>
    </location>
</feature>
<dbReference type="InterPro" id="IPR000160">
    <property type="entry name" value="GGDEF_dom"/>
</dbReference>
<dbReference type="InterPro" id="IPR001633">
    <property type="entry name" value="EAL_dom"/>
</dbReference>
<dbReference type="InterPro" id="IPR013656">
    <property type="entry name" value="PAS_4"/>
</dbReference>
<dbReference type="SMART" id="SM00052">
    <property type="entry name" value="EAL"/>
    <property type="match status" value="1"/>
</dbReference>
<dbReference type="RefSeq" id="WP_094983698.1">
    <property type="nucleotide sequence ID" value="NZ_NHNI01000001.1"/>
</dbReference>
<dbReference type="Proteomes" id="UP000216101">
    <property type="component" value="Unassembled WGS sequence"/>
</dbReference>